<gene>
    <name evidence="1" type="ORF">MLD38_026058</name>
</gene>
<evidence type="ECO:0000313" key="1">
    <source>
        <dbReference type="EMBL" id="KAI4341323.1"/>
    </source>
</evidence>
<reference evidence="2" key="1">
    <citation type="journal article" date="2023" name="Front. Plant Sci.">
        <title>Chromosomal-level genome assembly of Melastoma candidum provides insights into trichome evolution.</title>
        <authorList>
            <person name="Zhong Y."/>
            <person name="Wu W."/>
            <person name="Sun C."/>
            <person name="Zou P."/>
            <person name="Liu Y."/>
            <person name="Dai S."/>
            <person name="Zhou R."/>
        </authorList>
    </citation>
    <scope>NUCLEOTIDE SEQUENCE [LARGE SCALE GENOMIC DNA]</scope>
</reference>
<dbReference type="Proteomes" id="UP001057402">
    <property type="component" value="Chromosome 7"/>
</dbReference>
<accession>A0ACB9NX37</accession>
<protein>
    <submittedName>
        <fullName evidence="1">Uncharacterized protein</fullName>
    </submittedName>
</protein>
<dbReference type="EMBL" id="CM042886">
    <property type="protein sequence ID" value="KAI4341323.1"/>
    <property type="molecule type" value="Genomic_DNA"/>
</dbReference>
<sequence length="214" mass="24085">MNWDGNFQAALAAPARSAESSLGFVYHYNYSHSDGMVFAEPATAAELPGTKRGRGSNPDNKTKTRLSSHQLEMLEESFQEGIKLDPERKMKLTRELGLEPRQVAVWFQNRRARWKTKQMELLYAELMQEFDITCKEKSRLQEEALKLKTILRDRAGGGRKQLLIGLSGEDTVGSSSMLPMSEDGLFERQDTDATIGLYGSDDYNATVHPYLSSV</sequence>
<evidence type="ECO:0000313" key="2">
    <source>
        <dbReference type="Proteomes" id="UP001057402"/>
    </source>
</evidence>
<proteinExistence type="predicted"/>
<organism evidence="1 2">
    <name type="scientific">Melastoma candidum</name>
    <dbReference type="NCBI Taxonomy" id="119954"/>
    <lineage>
        <taxon>Eukaryota</taxon>
        <taxon>Viridiplantae</taxon>
        <taxon>Streptophyta</taxon>
        <taxon>Embryophyta</taxon>
        <taxon>Tracheophyta</taxon>
        <taxon>Spermatophyta</taxon>
        <taxon>Magnoliopsida</taxon>
        <taxon>eudicotyledons</taxon>
        <taxon>Gunneridae</taxon>
        <taxon>Pentapetalae</taxon>
        <taxon>rosids</taxon>
        <taxon>malvids</taxon>
        <taxon>Myrtales</taxon>
        <taxon>Melastomataceae</taxon>
        <taxon>Melastomatoideae</taxon>
        <taxon>Melastomateae</taxon>
        <taxon>Melastoma</taxon>
    </lineage>
</organism>
<comment type="caution">
    <text evidence="1">The sequence shown here is derived from an EMBL/GenBank/DDBJ whole genome shotgun (WGS) entry which is preliminary data.</text>
</comment>
<name>A0ACB9NX37_9MYRT</name>
<keyword evidence="2" id="KW-1185">Reference proteome</keyword>